<reference evidence="2" key="1">
    <citation type="submission" date="2019-02" db="EMBL/GenBank/DDBJ databases">
        <authorList>
            <person name="Gruber-Vodicka R. H."/>
            <person name="Seah K. B. B."/>
        </authorList>
    </citation>
    <scope>NUCLEOTIDE SEQUENCE</scope>
    <source>
        <strain evidence="2">BECK_DK47</strain>
    </source>
</reference>
<keyword evidence="1" id="KW-0812">Transmembrane</keyword>
<dbReference type="AlphaFoldDB" id="A0A450SUE5"/>
<keyword evidence="1" id="KW-1133">Transmembrane helix</keyword>
<protein>
    <submittedName>
        <fullName evidence="2">Uncharacterized protein</fullName>
    </submittedName>
</protein>
<sequence>MRVFTFLRLLFRPIKKIILSIVINVRRDRLLRLAIIGAVVGAVASSVFCYVLSPNPIVEIRHEGKGFIIKEAEYKNDKYQVSLNKDDVQSFVSTITRSGPYSIEMTGFESGNYISGEVHGLPADSNKEYNILVYVLTDKWYIHPWAENKEGRGFAAVDRNGTWVIDTVRKGHQAFRVAFLLVTPGTFPPPTIDVDENDPDKVLLSRIGALGSLIIEAPEGI</sequence>
<proteinExistence type="predicted"/>
<keyword evidence="1" id="KW-0472">Membrane</keyword>
<accession>A0A450SUE5</accession>
<evidence type="ECO:0000313" key="2">
    <source>
        <dbReference type="EMBL" id="VFJ57623.1"/>
    </source>
</evidence>
<gene>
    <name evidence="2" type="ORF">BECKDK2373B_GA0170837_106729</name>
</gene>
<feature type="transmembrane region" description="Helical" evidence="1">
    <location>
        <begin position="30"/>
        <end position="53"/>
    </location>
</feature>
<evidence type="ECO:0000256" key="1">
    <source>
        <dbReference type="SAM" id="Phobius"/>
    </source>
</evidence>
<name>A0A450SUE5_9GAMM</name>
<dbReference type="EMBL" id="CAADEX010000067">
    <property type="protein sequence ID" value="VFJ57623.1"/>
    <property type="molecule type" value="Genomic_DNA"/>
</dbReference>
<organism evidence="2">
    <name type="scientific">Candidatus Kentrum sp. DK</name>
    <dbReference type="NCBI Taxonomy" id="2126562"/>
    <lineage>
        <taxon>Bacteria</taxon>
        <taxon>Pseudomonadati</taxon>
        <taxon>Pseudomonadota</taxon>
        <taxon>Gammaproteobacteria</taxon>
        <taxon>Candidatus Kentrum</taxon>
    </lineage>
</organism>